<dbReference type="Pfam" id="PF22977">
    <property type="entry name" value="WHD"/>
    <property type="match status" value="1"/>
</dbReference>
<dbReference type="OrthoDB" id="9802352at2"/>
<feature type="domain" description="AAA+ ATPase" evidence="4">
    <location>
        <begin position="429"/>
        <end position="561"/>
    </location>
</feature>
<dbReference type="SUPFAM" id="SSF52540">
    <property type="entry name" value="P-loop containing nucleoside triphosphate hydrolases"/>
    <property type="match status" value="1"/>
</dbReference>
<dbReference type="RefSeq" id="WP_106325385.1">
    <property type="nucleotide sequence ID" value="NZ_BOMO01000149.1"/>
</dbReference>
<keyword evidence="2" id="KW-0547">Nucleotide-binding</keyword>
<protein>
    <submittedName>
        <fullName evidence="5">ATPase family protein associated with various cellular activities (AAA)</fullName>
    </submittedName>
</protein>
<dbReference type="InterPro" id="IPR003959">
    <property type="entry name" value="ATPase_AAA_core"/>
</dbReference>
<reference evidence="5 6" key="1">
    <citation type="submission" date="2018-03" db="EMBL/GenBank/DDBJ databases">
        <title>Genomic Encyclopedia of Archaeal and Bacterial Type Strains, Phase II (KMG-II): from individual species to whole genera.</title>
        <authorList>
            <person name="Goeker M."/>
        </authorList>
    </citation>
    <scope>NUCLEOTIDE SEQUENCE [LARGE SCALE GENOMIC DNA]</scope>
    <source>
        <strain evidence="5 6">DSM 43146</strain>
    </source>
</reference>
<dbReference type="Gene3D" id="3.40.50.300">
    <property type="entry name" value="P-loop containing nucleotide triphosphate hydrolases"/>
    <property type="match status" value="1"/>
</dbReference>
<evidence type="ECO:0000256" key="1">
    <source>
        <dbReference type="ARBA" id="ARBA00006914"/>
    </source>
</evidence>
<name>A0A2T0K355_9ACTN</name>
<evidence type="ECO:0000256" key="3">
    <source>
        <dbReference type="ARBA" id="ARBA00022840"/>
    </source>
</evidence>
<gene>
    <name evidence="5" type="ORF">CLV67_11669</name>
</gene>
<dbReference type="InterPro" id="IPR003593">
    <property type="entry name" value="AAA+_ATPase"/>
</dbReference>
<dbReference type="PANTHER" id="PTHR23073">
    <property type="entry name" value="26S PROTEASOME REGULATORY SUBUNIT"/>
    <property type="match status" value="1"/>
</dbReference>
<dbReference type="InterPro" id="IPR054472">
    <property type="entry name" value="WHD"/>
</dbReference>
<evidence type="ECO:0000259" key="4">
    <source>
        <dbReference type="SMART" id="SM00382"/>
    </source>
</evidence>
<evidence type="ECO:0000256" key="2">
    <source>
        <dbReference type="ARBA" id="ARBA00022741"/>
    </source>
</evidence>
<dbReference type="Pfam" id="PF00004">
    <property type="entry name" value="AAA"/>
    <property type="match status" value="1"/>
</dbReference>
<dbReference type="GO" id="GO:0005524">
    <property type="term" value="F:ATP binding"/>
    <property type="evidence" value="ECO:0007669"/>
    <property type="project" value="UniProtKB-KW"/>
</dbReference>
<dbReference type="SMART" id="SM00382">
    <property type="entry name" value="AAA"/>
    <property type="match status" value="1"/>
</dbReference>
<organism evidence="5 6">
    <name type="scientific">Actinoplanes italicus</name>
    <dbReference type="NCBI Taxonomy" id="113567"/>
    <lineage>
        <taxon>Bacteria</taxon>
        <taxon>Bacillati</taxon>
        <taxon>Actinomycetota</taxon>
        <taxon>Actinomycetes</taxon>
        <taxon>Micromonosporales</taxon>
        <taxon>Micromonosporaceae</taxon>
        <taxon>Actinoplanes</taxon>
    </lineage>
</organism>
<dbReference type="AlphaFoldDB" id="A0A2T0K355"/>
<comment type="similarity">
    <text evidence="1">Belongs to the AAA ATPase family.</text>
</comment>
<keyword evidence="6" id="KW-1185">Reference proteome</keyword>
<dbReference type="InterPro" id="IPR050221">
    <property type="entry name" value="26S_Proteasome_ATPase"/>
</dbReference>
<dbReference type="EMBL" id="PVMZ01000016">
    <property type="protein sequence ID" value="PRX17293.1"/>
    <property type="molecule type" value="Genomic_DNA"/>
</dbReference>
<dbReference type="Proteomes" id="UP000239415">
    <property type="component" value="Unassembled WGS sequence"/>
</dbReference>
<dbReference type="GO" id="GO:0016887">
    <property type="term" value="F:ATP hydrolysis activity"/>
    <property type="evidence" value="ECO:0007669"/>
    <property type="project" value="InterPro"/>
</dbReference>
<keyword evidence="3" id="KW-0067">ATP-binding</keyword>
<comment type="caution">
    <text evidence="5">The sequence shown here is derived from an EMBL/GenBank/DDBJ whole genome shotgun (WGS) entry which is preliminary data.</text>
</comment>
<sequence>MSDSTGLSAALRRLDTLLDHAVRAAPAAFGPASAVDRFRGLYIDADEAARLLTRSPGEPLFPPPAGGDRPGRGEDVLLRGLGLSGFEVDLLAIAVAPEVDLRYERIYAYLQDDVTRRRPSVDLAFNLLCGTAEERLAARARLSPDAPLLAGGLLREPPEHDRPLPARTLVASEQVVRFLLGETVPGPAEPVLADIPERVRRTLPELIAEGGPLCLYLRGPGARAAATAAAHAAGRPILLSRDLLAARLHGAVLCMPADPDTPWAALARHPGVTLLTGTAPWEPAPGGPVGVTTIDVPHPAPARRREIWTRHLLAHGLPAATDVVAELADRFRLGDPQIADAVAAGAIAARLEADPAENGPAEIMRAAARGQTGHELATLATRIRPCATWTDLVLPADESDQVRELARRVRQGRRVLTDWGFGAVGSRGNGVTALFSGPSGVGKTLAAEVVAADLGLDLFQIDLSRVVSRYVGDTEKNLDRVFAAARDSNAILFFDEADALFGKRSAVHDAHDRYANVEVAYLLQKMETYDGLAILATNLHDNIDTAFARRLSFLVRFPLPDRAGRELIWAGVFPPATPLAGDVDLPALAALFKVSGGVIRNIALTAAYAAADEDVPVGPAHLERAARREYRKLGRMFPAEPETADVR</sequence>
<dbReference type="InterPro" id="IPR027417">
    <property type="entry name" value="P-loop_NTPase"/>
</dbReference>
<dbReference type="CDD" id="cd19481">
    <property type="entry name" value="RecA-like_protease"/>
    <property type="match status" value="1"/>
</dbReference>
<evidence type="ECO:0000313" key="6">
    <source>
        <dbReference type="Proteomes" id="UP000239415"/>
    </source>
</evidence>
<evidence type="ECO:0000313" key="5">
    <source>
        <dbReference type="EMBL" id="PRX17293.1"/>
    </source>
</evidence>
<proteinExistence type="inferred from homology"/>
<accession>A0A2T0K355</accession>